<comment type="similarity">
    <text evidence="4">Belongs to the KAR5 family.</text>
</comment>
<evidence type="ECO:0000256" key="1">
    <source>
        <dbReference type="ARBA" id="ARBA00003389"/>
    </source>
</evidence>
<evidence type="ECO:0000256" key="9">
    <source>
        <dbReference type="ARBA" id="ARBA00022989"/>
    </source>
</evidence>
<reference evidence="15" key="1">
    <citation type="journal article" date="2011" name="Nat. Commun.">
        <title>Effector diversification within compartments of the Leptosphaeria maculans genome affected by Repeat-Induced Point mutations.</title>
        <authorList>
            <person name="Rouxel T."/>
            <person name="Grandaubert J."/>
            <person name="Hane J.K."/>
            <person name="Hoede C."/>
            <person name="van de Wouw A.P."/>
            <person name="Couloux A."/>
            <person name="Dominguez V."/>
            <person name="Anthouard V."/>
            <person name="Bally P."/>
            <person name="Bourras S."/>
            <person name="Cozijnsen A.J."/>
            <person name="Ciuffetti L.M."/>
            <person name="Degrave A."/>
            <person name="Dilmaghani A."/>
            <person name="Duret L."/>
            <person name="Fudal I."/>
            <person name="Goodwin S.B."/>
            <person name="Gout L."/>
            <person name="Glaser N."/>
            <person name="Linglin J."/>
            <person name="Kema G.H.J."/>
            <person name="Lapalu N."/>
            <person name="Lawrence C.B."/>
            <person name="May K."/>
            <person name="Meyer M."/>
            <person name="Ollivier B."/>
            <person name="Poulain J."/>
            <person name="Schoch C.L."/>
            <person name="Simon A."/>
            <person name="Spatafora J.W."/>
            <person name="Stachowiak A."/>
            <person name="Turgeon B.G."/>
            <person name="Tyler B.M."/>
            <person name="Vincent D."/>
            <person name="Weissenbach J."/>
            <person name="Amselem J."/>
            <person name="Quesneville H."/>
            <person name="Oliver R.P."/>
            <person name="Wincker P."/>
            <person name="Balesdent M.-H."/>
            <person name="Howlett B.J."/>
        </authorList>
    </citation>
    <scope>NUCLEOTIDE SEQUENCE [LARGE SCALE GENOMIC DNA]</scope>
    <source>
        <strain evidence="15">JN3 / isolate v23.1.3 / race Av1-4-5-6-7-8</strain>
    </source>
</reference>
<dbReference type="GO" id="GO:0000742">
    <property type="term" value="P:karyogamy involved in conjugation with cellular fusion"/>
    <property type="evidence" value="ECO:0007669"/>
    <property type="project" value="InterPro"/>
</dbReference>
<gene>
    <name evidence="14" type="ORF">LEMA_P016260.1</name>
</gene>
<evidence type="ECO:0000256" key="13">
    <source>
        <dbReference type="SAM" id="Phobius"/>
    </source>
</evidence>
<evidence type="ECO:0000256" key="7">
    <source>
        <dbReference type="ARBA" id="ARBA00022729"/>
    </source>
</evidence>
<dbReference type="AlphaFoldDB" id="E5AA05"/>
<evidence type="ECO:0000256" key="11">
    <source>
        <dbReference type="ARBA" id="ARBA00023180"/>
    </source>
</evidence>
<comment type="subcellular location">
    <subcellularLocation>
        <location evidence="3">Endoplasmic reticulum membrane</location>
    </subcellularLocation>
    <subcellularLocation>
        <location evidence="2">Nucleus membrane</location>
    </subcellularLocation>
</comment>
<dbReference type="PANTHER" id="PTHR28012">
    <property type="entry name" value="NUCLEAR FUSION PROTEIN KAR5"/>
    <property type="match status" value="1"/>
</dbReference>
<dbReference type="HOGENOM" id="CLU_473268_0_0_1"/>
<feature type="transmembrane region" description="Helical" evidence="13">
    <location>
        <begin position="426"/>
        <end position="448"/>
    </location>
</feature>
<dbReference type="PANTHER" id="PTHR28012:SF1">
    <property type="entry name" value="NUCLEAR FUSION PROTEIN KAR5"/>
    <property type="match status" value="1"/>
</dbReference>
<evidence type="ECO:0000256" key="3">
    <source>
        <dbReference type="ARBA" id="ARBA00004586"/>
    </source>
</evidence>
<keyword evidence="9 13" id="KW-1133">Transmembrane helix</keyword>
<organism evidence="15">
    <name type="scientific">Leptosphaeria maculans (strain JN3 / isolate v23.1.3 / race Av1-4-5-6-7-8)</name>
    <name type="common">Blackleg fungus</name>
    <name type="synonym">Phoma lingam</name>
    <dbReference type="NCBI Taxonomy" id="985895"/>
    <lineage>
        <taxon>Eukaryota</taxon>
        <taxon>Fungi</taxon>
        <taxon>Dikarya</taxon>
        <taxon>Ascomycota</taxon>
        <taxon>Pezizomycotina</taxon>
        <taxon>Dothideomycetes</taxon>
        <taxon>Pleosporomycetidae</taxon>
        <taxon>Pleosporales</taxon>
        <taxon>Pleosporineae</taxon>
        <taxon>Leptosphaeriaceae</taxon>
        <taxon>Plenodomus</taxon>
        <taxon>Plenodomus lingam/Leptosphaeria maculans species complex</taxon>
    </lineage>
</organism>
<dbReference type="EMBL" id="FP929138">
    <property type="protein sequence ID" value="CBY00496.1"/>
    <property type="molecule type" value="Genomic_DNA"/>
</dbReference>
<dbReference type="Proteomes" id="UP000002668">
    <property type="component" value="Genome"/>
</dbReference>
<dbReference type="OMA" id="QSTPQYW"/>
<feature type="transmembrane region" description="Helical" evidence="13">
    <location>
        <begin position="401"/>
        <end position="419"/>
    </location>
</feature>
<dbReference type="eggNOG" id="ENOG502QVCQ">
    <property type="taxonomic scope" value="Eukaryota"/>
</dbReference>
<evidence type="ECO:0000256" key="6">
    <source>
        <dbReference type="ARBA" id="ARBA00022692"/>
    </source>
</evidence>
<evidence type="ECO:0000256" key="2">
    <source>
        <dbReference type="ARBA" id="ARBA00004126"/>
    </source>
</evidence>
<evidence type="ECO:0000256" key="5">
    <source>
        <dbReference type="ARBA" id="ARBA00022459"/>
    </source>
</evidence>
<feature type="transmembrane region" description="Helical" evidence="13">
    <location>
        <begin position="479"/>
        <end position="505"/>
    </location>
</feature>
<evidence type="ECO:0000256" key="8">
    <source>
        <dbReference type="ARBA" id="ARBA00022824"/>
    </source>
</evidence>
<dbReference type="OrthoDB" id="5311848at2759"/>
<keyword evidence="12" id="KW-0539">Nucleus</keyword>
<keyword evidence="10 13" id="KW-0472">Membrane</keyword>
<evidence type="ECO:0000313" key="15">
    <source>
        <dbReference type="Proteomes" id="UP000002668"/>
    </source>
</evidence>
<dbReference type="GeneID" id="13293179"/>
<accession>E5AA05</accession>
<evidence type="ECO:0000256" key="12">
    <source>
        <dbReference type="ARBA" id="ARBA00023242"/>
    </source>
</evidence>
<dbReference type="VEuPathDB" id="FungiDB:LEMA_P016260.1"/>
<sequence>MTMMISLFSVTVAQYYSPPADAALTVNVDALFRYTTSRNQKVITQAVDFVISMQNAPTCTRMAASHLMSECKLLENAPDFAKSRPEAYLDNVKTEYAAKLAVCELLSAQPSNPIPPLHCEILVPTSKACSTGGSWWHAKAEVSSDKQCYPEFKDFQYTQCLKTLQSTPQFWTSFSNARQNAVIMCQASRDAIERENHLEMFKNLTQVLGVVTSTMQKTTEDYDTLIKEQSRFSRETQESHIQLQENIRAMQEKAVTTVGALDEKFHNFMDVSISELITALAESQTAEIAQIHEKMQDFSQDLMVESSQLAKLFAGELQQYHERALYSLHTNHQAQVESYNTLSGHMTAVQDTVNQTSDIANSSLAKIYSIAERLDIFESQTEHIAEGFAFLSAIPGLATLLVRRCVITLAILFLLATLYKLNAKVATYVAGASSSAFFLHTCGIFDWLGTFPSRVSDLNAQRSFPSAITLTSAQKGAGIVLLLWLSAYPVACVNSYIGSVLTVLLRRIFSPLWFRQYHNQGGTGTLPRIEIPQSPVGHQYDKHGESDFDYVERPGAAKTGLIAV</sequence>
<keyword evidence="15" id="KW-1185">Reference proteome</keyword>
<keyword evidence="5" id="KW-0415">Karyogamy</keyword>
<protein>
    <recommendedName>
        <fullName evidence="16">Nuclear membrane fusion protein Kar5</fullName>
    </recommendedName>
</protein>
<comment type="function">
    <text evidence="1">Required for nuclear membrane fusion during karyogamy.</text>
</comment>
<keyword evidence="8" id="KW-0256">Endoplasmic reticulum</keyword>
<dbReference type="InterPro" id="IPR007292">
    <property type="entry name" value="Nuclear_fusion_Kar5"/>
</dbReference>
<dbReference type="InParanoid" id="E5AA05"/>
<evidence type="ECO:0000256" key="10">
    <source>
        <dbReference type="ARBA" id="ARBA00023136"/>
    </source>
</evidence>
<keyword evidence="7" id="KW-0732">Signal</keyword>
<proteinExistence type="inferred from homology"/>
<dbReference type="GO" id="GO:0031965">
    <property type="term" value="C:nuclear membrane"/>
    <property type="evidence" value="ECO:0007669"/>
    <property type="project" value="UniProtKB-SubCell"/>
</dbReference>
<name>E5AA05_LEPMJ</name>
<evidence type="ECO:0000313" key="14">
    <source>
        <dbReference type="EMBL" id="CBY00496.1"/>
    </source>
</evidence>
<keyword evidence="6 13" id="KW-0812">Transmembrane</keyword>
<dbReference type="GO" id="GO:0005789">
    <property type="term" value="C:endoplasmic reticulum membrane"/>
    <property type="evidence" value="ECO:0007669"/>
    <property type="project" value="UniProtKB-SubCell"/>
</dbReference>
<evidence type="ECO:0000256" key="4">
    <source>
        <dbReference type="ARBA" id="ARBA00010473"/>
    </source>
</evidence>
<keyword evidence="11" id="KW-0325">Glycoprotein</keyword>
<evidence type="ECO:0008006" key="16">
    <source>
        <dbReference type="Google" id="ProtNLM"/>
    </source>
</evidence>
<dbReference type="STRING" id="985895.E5AA05"/>
<dbReference type="GO" id="GO:0048288">
    <property type="term" value="P:nuclear membrane fusion involved in karyogamy"/>
    <property type="evidence" value="ECO:0007669"/>
    <property type="project" value="InterPro"/>
</dbReference>